<sequence>MGLGTYFGLITQGAFERSFIGAPIPVTRNLSSYPNGRTNPIELPIPAILSYLGSLRVAEEEAVLSALLAELASNQRRLSSLLGCAMPLLHSRLAVPCPALHCDRNNLQCPLVGHVTDIKFMRFICPKQSCSPSFAAICSTTVLDPLGSSKTRVDPGETSGLRECGWSEVTPGAPDNNCGEVKLNGEIVPSGCVDDKSYKERERRRKIGEANKGKVPWNVGRKHSEETRKRIKQRTIEALRDPKIRQKMSEHPRTHSDLIKAKIGSSIQRIWKERLKLKRSKEKFFSSWADSVAEAAKTGWSDQRELDWDSYDKIKHEINLQHLHQLAEKERAKNMAKMRRAHKAAEAKAEKIARFAQKRKEREEKAKERGKMKRVLRTKTKKKKKDDLAVARGMKLKKRLLKINRNRSLKVVQVTGQGDAVLAHIPAWEKLDLEHIKREKAQRKLSLADQIQAAKNQSKVHSLEAFHMPSSVHSSSEK</sequence>
<organism evidence="2 3">
    <name type="scientific">Eucalyptus globulus</name>
    <name type="common">Tasmanian blue gum</name>
    <dbReference type="NCBI Taxonomy" id="34317"/>
    <lineage>
        <taxon>Eukaryota</taxon>
        <taxon>Viridiplantae</taxon>
        <taxon>Streptophyta</taxon>
        <taxon>Embryophyta</taxon>
        <taxon>Tracheophyta</taxon>
        <taxon>Spermatophyta</taxon>
        <taxon>Magnoliopsida</taxon>
        <taxon>eudicotyledons</taxon>
        <taxon>Gunneridae</taxon>
        <taxon>Pentapetalae</taxon>
        <taxon>rosids</taxon>
        <taxon>malvids</taxon>
        <taxon>Myrtales</taxon>
        <taxon>Myrtaceae</taxon>
        <taxon>Myrtoideae</taxon>
        <taxon>Eucalypteae</taxon>
        <taxon>Eucalyptus</taxon>
    </lineage>
</organism>
<dbReference type="Pfam" id="PF07460">
    <property type="entry name" value="NUMOD3"/>
    <property type="match status" value="1"/>
</dbReference>
<evidence type="ECO:0000259" key="1">
    <source>
        <dbReference type="Pfam" id="PF07460"/>
    </source>
</evidence>
<dbReference type="EMBL" id="JBJKBG010000006">
    <property type="protein sequence ID" value="KAL3736117.1"/>
    <property type="molecule type" value="Genomic_DNA"/>
</dbReference>
<evidence type="ECO:0000313" key="3">
    <source>
        <dbReference type="Proteomes" id="UP001634007"/>
    </source>
</evidence>
<keyword evidence="3" id="KW-1185">Reference proteome</keyword>
<dbReference type="InterPro" id="IPR003611">
    <property type="entry name" value="NUMOD3"/>
</dbReference>
<reference evidence="2 3" key="1">
    <citation type="submission" date="2024-11" db="EMBL/GenBank/DDBJ databases">
        <title>Chromosome-level genome assembly of Eucalyptus globulus Labill. provides insights into its genome evolution.</title>
        <authorList>
            <person name="Li X."/>
        </authorList>
    </citation>
    <scope>NUCLEOTIDE SEQUENCE [LARGE SCALE GENOMIC DNA]</scope>
    <source>
        <strain evidence="2">CL2024</strain>
        <tissue evidence="2">Fresh tender leaves</tissue>
    </source>
</reference>
<accession>A0ABD3KEL0</accession>
<name>A0ABD3KEL0_EUCGL</name>
<proteinExistence type="predicted"/>
<protein>
    <recommendedName>
        <fullName evidence="1">Nuclease associated modular domain-containing protein</fullName>
    </recommendedName>
</protein>
<dbReference type="PANTHER" id="PTHR34199:SF1">
    <property type="entry name" value="HISTONE-LYSINE N-METHYLTRANSFERASE, H3 LYSINE-79 SPECIFIC-LIKE PROTEIN"/>
    <property type="match status" value="1"/>
</dbReference>
<dbReference type="PANTHER" id="PTHR34199">
    <property type="entry name" value="NUMOD3 MOTIF FAMILY PROTEIN, EXPRESSED"/>
    <property type="match status" value="1"/>
</dbReference>
<dbReference type="AlphaFoldDB" id="A0ABD3KEL0"/>
<evidence type="ECO:0000313" key="2">
    <source>
        <dbReference type="EMBL" id="KAL3736117.1"/>
    </source>
</evidence>
<dbReference type="EMBL" id="JBJKBG010000006">
    <property type="protein sequence ID" value="KAL3736116.1"/>
    <property type="molecule type" value="Genomic_DNA"/>
</dbReference>
<dbReference type="Proteomes" id="UP001634007">
    <property type="component" value="Unassembled WGS sequence"/>
</dbReference>
<gene>
    <name evidence="2" type="ORF">ACJRO7_025120</name>
</gene>
<feature type="domain" description="Nuclease associated modular" evidence="1">
    <location>
        <begin position="202"/>
        <end position="231"/>
    </location>
</feature>
<comment type="caution">
    <text evidence="2">The sequence shown here is derived from an EMBL/GenBank/DDBJ whole genome shotgun (WGS) entry which is preliminary data.</text>
</comment>